<dbReference type="InterPro" id="IPR050324">
    <property type="entry name" value="CDP-alcohol_PTase-I"/>
</dbReference>
<evidence type="ECO:0000313" key="22">
    <source>
        <dbReference type="Proteomes" id="UP000548726"/>
    </source>
</evidence>
<evidence type="ECO:0000256" key="12">
    <source>
        <dbReference type="ARBA" id="ARBA00023136"/>
    </source>
</evidence>
<dbReference type="GO" id="GO:0008444">
    <property type="term" value="F:CDP-diacylglycerol-glycerol-3-phosphate 3-phosphatidyltransferase activity"/>
    <property type="evidence" value="ECO:0007669"/>
    <property type="project" value="UniProtKB-UniRule"/>
</dbReference>
<evidence type="ECO:0000313" key="20">
    <source>
        <dbReference type="EMBL" id="GFE92410.1"/>
    </source>
</evidence>
<keyword evidence="22" id="KW-1185">Reference proteome</keyword>
<keyword evidence="10 18" id="KW-1133">Transmembrane helix</keyword>
<evidence type="ECO:0000256" key="16">
    <source>
        <dbReference type="NCBIfam" id="TIGR00560"/>
    </source>
</evidence>
<evidence type="ECO:0000256" key="11">
    <source>
        <dbReference type="ARBA" id="ARBA00023098"/>
    </source>
</evidence>
<comment type="pathway">
    <text evidence="2">Phospholipid metabolism; phosphatidylglycerol biosynthesis; phosphatidylglycerol from CDP-diacylglycerol: step 1/2.</text>
</comment>
<comment type="catalytic activity">
    <reaction evidence="15">
        <text>a CDP-1,2-diacyl-sn-glycerol + sn-glycerol 3-phosphate = a 1,2-diacyl-sn-glycero-3-phospho-(1'-sn-glycero-3'-phosphate) + CMP + H(+)</text>
        <dbReference type="Rhea" id="RHEA:12593"/>
        <dbReference type="ChEBI" id="CHEBI:15378"/>
        <dbReference type="ChEBI" id="CHEBI:57597"/>
        <dbReference type="ChEBI" id="CHEBI:58332"/>
        <dbReference type="ChEBI" id="CHEBI:60110"/>
        <dbReference type="ChEBI" id="CHEBI:60377"/>
        <dbReference type="EC" id="2.7.8.5"/>
    </reaction>
</comment>
<keyword evidence="9 18" id="KW-0812">Transmembrane</keyword>
<evidence type="ECO:0000256" key="3">
    <source>
        <dbReference type="ARBA" id="ARBA00005189"/>
    </source>
</evidence>
<dbReference type="Proteomes" id="UP000548726">
    <property type="component" value="Unassembled WGS sequence"/>
</dbReference>
<dbReference type="Gene3D" id="1.20.120.1760">
    <property type="match status" value="1"/>
</dbReference>
<dbReference type="EMBL" id="BLJP01000001">
    <property type="protein sequence ID" value="GFE92410.1"/>
    <property type="molecule type" value="Genomic_DNA"/>
</dbReference>
<evidence type="ECO:0000256" key="6">
    <source>
        <dbReference type="ARBA" id="ARBA00014944"/>
    </source>
</evidence>
<accession>A0A1U9LCG9</accession>
<evidence type="ECO:0000256" key="15">
    <source>
        <dbReference type="ARBA" id="ARBA00048586"/>
    </source>
</evidence>
<proteinExistence type="inferred from homology"/>
<dbReference type="EC" id="2.7.8.5" evidence="5 16"/>
<evidence type="ECO:0000256" key="17">
    <source>
        <dbReference type="RuleBase" id="RU003750"/>
    </source>
</evidence>
<evidence type="ECO:0000256" key="1">
    <source>
        <dbReference type="ARBA" id="ARBA00004141"/>
    </source>
</evidence>
<dbReference type="PROSITE" id="PS00379">
    <property type="entry name" value="CDP_ALCOHOL_P_TRANSF"/>
    <property type="match status" value="1"/>
</dbReference>
<evidence type="ECO:0000313" key="19">
    <source>
        <dbReference type="EMBL" id="AQT04102.1"/>
    </source>
</evidence>
<evidence type="ECO:0000256" key="7">
    <source>
        <dbReference type="ARBA" id="ARBA00022516"/>
    </source>
</evidence>
<protein>
    <recommendedName>
        <fullName evidence="6 16">CDP-diacylglycerol--glycerol-3-phosphate 3-phosphatidyltransferase</fullName>
        <ecNumber evidence="5 16">2.7.8.5</ecNumber>
    </recommendedName>
</protein>
<gene>
    <name evidence="20" type="primary">pgsA</name>
    <name evidence="19" type="ORF">A0U91_02750</name>
    <name evidence="20" type="ORF">DmAi_04690</name>
</gene>
<organism evidence="19 21">
    <name type="scientific">Acetobacter persici</name>
    <dbReference type="NCBI Taxonomy" id="1076596"/>
    <lineage>
        <taxon>Bacteria</taxon>
        <taxon>Pseudomonadati</taxon>
        <taxon>Pseudomonadota</taxon>
        <taxon>Alphaproteobacteria</taxon>
        <taxon>Acetobacterales</taxon>
        <taxon>Acetobacteraceae</taxon>
        <taxon>Acetobacter</taxon>
    </lineage>
</organism>
<dbReference type="STRING" id="1076596.A0U91_02750"/>
<evidence type="ECO:0000256" key="8">
    <source>
        <dbReference type="ARBA" id="ARBA00022679"/>
    </source>
</evidence>
<dbReference type="PANTHER" id="PTHR14269">
    <property type="entry name" value="CDP-DIACYLGLYCEROL--GLYCEROL-3-PHOSPHATE 3-PHOSPHATIDYLTRANSFERASE-RELATED"/>
    <property type="match status" value="1"/>
</dbReference>
<keyword evidence="13" id="KW-0594">Phospholipid biosynthesis</keyword>
<dbReference type="InterPro" id="IPR000462">
    <property type="entry name" value="CDP-OH_P_trans"/>
</dbReference>
<dbReference type="RefSeq" id="WP_077930028.1">
    <property type="nucleotide sequence ID" value="NZ_BLJP01000001.1"/>
</dbReference>
<dbReference type="InterPro" id="IPR043130">
    <property type="entry name" value="CDP-OH_PTrfase_TM_dom"/>
</dbReference>
<name>A0A1U9LCG9_9PROT</name>
<dbReference type="KEGG" id="aper:A0U91_02750"/>
<feature type="transmembrane region" description="Helical" evidence="18">
    <location>
        <begin position="69"/>
        <end position="86"/>
    </location>
</feature>
<keyword evidence="11" id="KW-0443">Lipid metabolism</keyword>
<dbReference type="InterPro" id="IPR004570">
    <property type="entry name" value="Phosphatidylglycerol_P_synth"/>
</dbReference>
<dbReference type="OrthoDB" id="9796672at2"/>
<keyword evidence="12 18" id="KW-0472">Membrane</keyword>
<evidence type="ECO:0000256" key="14">
    <source>
        <dbReference type="ARBA" id="ARBA00023264"/>
    </source>
</evidence>
<feature type="transmembrane region" description="Helical" evidence="18">
    <location>
        <begin position="158"/>
        <end position="180"/>
    </location>
</feature>
<dbReference type="PANTHER" id="PTHR14269:SF62">
    <property type="entry name" value="CDP-DIACYLGLYCEROL--GLYCEROL-3-PHOSPHATE 3-PHOSPHATIDYLTRANSFERASE 1, CHLOROPLASTIC"/>
    <property type="match status" value="1"/>
</dbReference>
<dbReference type="EMBL" id="CP014687">
    <property type="protein sequence ID" value="AQT04102.1"/>
    <property type="molecule type" value="Genomic_DNA"/>
</dbReference>
<evidence type="ECO:0000256" key="13">
    <source>
        <dbReference type="ARBA" id="ARBA00023209"/>
    </source>
</evidence>
<dbReference type="Pfam" id="PF01066">
    <property type="entry name" value="CDP-OH_P_transf"/>
    <property type="match status" value="1"/>
</dbReference>
<dbReference type="GO" id="GO:0046474">
    <property type="term" value="P:glycerophospholipid biosynthetic process"/>
    <property type="evidence" value="ECO:0007669"/>
    <property type="project" value="TreeGrafter"/>
</dbReference>
<keyword evidence="7" id="KW-0444">Lipid biosynthesis</keyword>
<dbReference type="GeneID" id="95616971"/>
<dbReference type="InterPro" id="IPR048254">
    <property type="entry name" value="CDP_ALCOHOL_P_TRANSF_CS"/>
</dbReference>
<evidence type="ECO:0000256" key="9">
    <source>
        <dbReference type="ARBA" id="ARBA00022692"/>
    </source>
</evidence>
<reference evidence="19 21" key="1">
    <citation type="submission" date="2016-03" db="EMBL/GenBank/DDBJ databases">
        <title>Acetic acid bacteria sequencing.</title>
        <authorList>
            <person name="Brandt J."/>
            <person name="Jakob F."/>
            <person name="Vogel R.F."/>
        </authorList>
    </citation>
    <scope>NUCLEOTIDE SEQUENCE [LARGE SCALE GENOMIC DNA]</scope>
    <source>
        <strain evidence="19 21">TMW2.1084</strain>
    </source>
</reference>
<keyword evidence="14" id="KW-1208">Phospholipid metabolism</keyword>
<dbReference type="PIRSF" id="PIRSF000847">
    <property type="entry name" value="Phos_ph_gly_syn"/>
    <property type="match status" value="1"/>
</dbReference>
<comment type="pathway">
    <text evidence="3">Lipid metabolism.</text>
</comment>
<dbReference type="Proteomes" id="UP000189055">
    <property type="component" value="Chromosome"/>
</dbReference>
<dbReference type="AlphaFoldDB" id="A0A1U9LCG9"/>
<feature type="transmembrane region" description="Helical" evidence="18">
    <location>
        <begin position="134"/>
        <end position="152"/>
    </location>
</feature>
<evidence type="ECO:0000256" key="18">
    <source>
        <dbReference type="SAM" id="Phobius"/>
    </source>
</evidence>
<evidence type="ECO:0000256" key="2">
    <source>
        <dbReference type="ARBA" id="ARBA00005042"/>
    </source>
</evidence>
<evidence type="ECO:0000256" key="4">
    <source>
        <dbReference type="ARBA" id="ARBA00010441"/>
    </source>
</evidence>
<evidence type="ECO:0000256" key="10">
    <source>
        <dbReference type="ARBA" id="ARBA00022989"/>
    </source>
</evidence>
<dbReference type="GO" id="GO:0016020">
    <property type="term" value="C:membrane"/>
    <property type="evidence" value="ECO:0007669"/>
    <property type="project" value="UniProtKB-SubCell"/>
</dbReference>
<reference evidence="20 22" key="2">
    <citation type="journal article" date="2020" name="Cell Rep.">
        <title>Local necrotic cells trigger systemic immune activation via gut microbiome dysbiosis in Drosophila.</title>
        <authorList>
            <person name="Kosakamoto H."/>
            <person name="Yamauchi T."/>
            <person name="Akuzawa-Tokita Y."/>
            <person name="Nishimura K."/>
            <person name="Soga T."/>
            <person name="Murakami T."/>
            <person name="Mori H."/>
            <person name="Yamamoto K."/>
            <person name="Miyazaki R."/>
            <person name="Koto A."/>
            <person name="Miura M."/>
            <person name="Obata F."/>
        </authorList>
    </citation>
    <scope>NUCLEOTIDE SEQUENCE [LARGE SCALE GENOMIC DNA]</scope>
    <source>
        <strain evidence="20 22">Ai</strain>
    </source>
</reference>
<keyword evidence="8 17" id="KW-0808">Transferase</keyword>
<feature type="transmembrane region" description="Helical" evidence="18">
    <location>
        <begin position="7"/>
        <end position="26"/>
    </location>
</feature>
<sequence length="190" mass="20699">MLTDLPNVLTISRIVAIPIVVLFAAWGSPQTDALACFLFILAGVTDYFDGKLARSRHQLSDFGRMFDSIADKLLVGACLMVLAGLGRMAYFSLWPAIIILCREILVSGMREYLAERRASLPVTRLAKWKTGFQMTAIGFLLAGDGTGVLLGMPWLPVALIGAVLLWIAAALTLITGWDYLTTGLRHVNLS</sequence>
<dbReference type="NCBIfam" id="TIGR00560">
    <property type="entry name" value="pgsA"/>
    <property type="match status" value="1"/>
</dbReference>
<comment type="similarity">
    <text evidence="4 17">Belongs to the CDP-alcohol phosphatidyltransferase class-I family.</text>
</comment>
<evidence type="ECO:0000313" key="21">
    <source>
        <dbReference type="Proteomes" id="UP000189055"/>
    </source>
</evidence>
<evidence type="ECO:0000256" key="5">
    <source>
        <dbReference type="ARBA" id="ARBA00013170"/>
    </source>
</evidence>
<comment type="subcellular location">
    <subcellularLocation>
        <location evidence="1">Membrane</location>
        <topology evidence="1">Multi-pass membrane protein</topology>
    </subcellularLocation>
</comment>